<dbReference type="OrthoDB" id="2526683at2759"/>
<dbReference type="GO" id="GO:0005829">
    <property type="term" value="C:cytosol"/>
    <property type="evidence" value="ECO:0007669"/>
    <property type="project" value="TreeGrafter"/>
</dbReference>
<accession>A0A1Y1XVW1</accession>
<comment type="caution">
    <text evidence="2">The sequence shown here is derived from an EMBL/GenBank/DDBJ whole genome shotgun (WGS) entry which is preliminary data.</text>
</comment>
<evidence type="ECO:0000256" key="1">
    <source>
        <dbReference type="ARBA" id="ARBA00006888"/>
    </source>
</evidence>
<evidence type="ECO:0008006" key="4">
    <source>
        <dbReference type="Google" id="ProtNLM"/>
    </source>
</evidence>
<protein>
    <recommendedName>
        <fullName evidence="4">Protein FAM72</fullName>
    </recommendedName>
</protein>
<dbReference type="PANTHER" id="PTHR31841">
    <property type="entry name" value="PROTEIN FAM72A-RELATED"/>
    <property type="match status" value="1"/>
</dbReference>
<keyword evidence="3" id="KW-1185">Reference proteome</keyword>
<gene>
    <name evidence="2" type="ORF">K493DRAFT_288849</name>
</gene>
<name>A0A1Y1XVW1_9FUNG</name>
<evidence type="ECO:0000313" key="2">
    <source>
        <dbReference type="EMBL" id="ORX89805.1"/>
    </source>
</evidence>
<comment type="similarity">
    <text evidence="1">Belongs to the FAM72 family.</text>
</comment>
<dbReference type="EMBL" id="MCFE01000421">
    <property type="protein sequence ID" value="ORX89805.1"/>
    <property type="molecule type" value="Genomic_DNA"/>
</dbReference>
<sequence>MVQSHQPSQRLPPGSDLDEYLSSRGINLRNRNNTSLTRQDLLPHFRRKTVCILSCNACRTTVCQRGMKAILLADTRVELYSTDSTPFGVEHVGLEYSTNNCLCKIKDVACLNCGNILGYNVTSACVSCLTACNNGHYWMLYSTSVIASVRIDPKGTT</sequence>
<dbReference type="Proteomes" id="UP000193498">
    <property type="component" value="Unassembled WGS sequence"/>
</dbReference>
<organism evidence="2 3">
    <name type="scientific">Basidiobolus meristosporus CBS 931.73</name>
    <dbReference type="NCBI Taxonomy" id="1314790"/>
    <lineage>
        <taxon>Eukaryota</taxon>
        <taxon>Fungi</taxon>
        <taxon>Fungi incertae sedis</taxon>
        <taxon>Zoopagomycota</taxon>
        <taxon>Entomophthoromycotina</taxon>
        <taxon>Basidiobolomycetes</taxon>
        <taxon>Basidiobolales</taxon>
        <taxon>Basidiobolaceae</taxon>
        <taxon>Basidiobolus</taxon>
    </lineage>
</organism>
<dbReference type="AlphaFoldDB" id="A0A1Y1XVW1"/>
<dbReference type="Pfam" id="PF14976">
    <property type="entry name" value="YPEH2ZP"/>
    <property type="match status" value="1"/>
</dbReference>
<evidence type="ECO:0000313" key="3">
    <source>
        <dbReference type="Proteomes" id="UP000193498"/>
    </source>
</evidence>
<proteinExistence type="inferred from homology"/>
<reference evidence="2 3" key="1">
    <citation type="submission" date="2016-07" db="EMBL/GenBank/DDBJ databases">
        <title>Pervasive Adenine N6-methylation of Active Genes in Fungi.</title>
        <authorList>
            <consortium name="DOE Joint Genome Institute"/>
            <person name="Mondo S.J."/>
            <person name="Dannebaum R.O."/>
            <person name="Kuo R.C."/>
            <person name="Labutti K."/>
            <person name="Haridas S."/>
            <person name="Kuo A."/>
            <person name="Salamov A."/>
            <person name="Ahrendt S.R."/>
            <person name="Lipzen A."/>
            <person name="Sullivan W."/>
            <person name="Andreopoulos W.B."/>
            <person name="Clum A."/>
            <person name="Lindquist E."/>
            <person name="Daum C."/>
            <person name="Ramamoorthy G.K."/>
            <person name="Gryganskyi A."/>
            <person name="Culley D."/>
            <person name="Magnuson J.K."/>
            <person name="James T.Y."/>
            <person name="O'Malley M.A."/>
            <person name="Stajich J.E."/>
            <person name="Spatafora J.W."/>
            <person name="Visel A."/>
            <person name="Grigoriev I.V."/>
        </authorList>
    </citation>
    <scope>NUCLEOTIDE SEQUENCE [LARGE SCALE GENOMIC DNA]</scope>
    <source>
        <strain evidence="2 3">CBS 931.73</strain>
    </source>
</reference>
<dbReference type="InParanoid" id="A0A1Y1XVW1"/>
<dbReference type="PANTHER" id="PTHR31841:SF1">
    <property type="entry name" value="PROTEIN FAM72A-RELATED"/>
    <property type="match status" value="1"/>
</dbReference>
<dbReference type="InterPro" id="IPR026768">
    <property type="entry name" value="YPEH2ZP"/>
</dbReference>